<gene>
    <name evidence="4" type="ORF">BYL167_LOCUS72961</name>
</gene>
<protein>
    <recommendedName>
        <fullName evidence="3">Aldehyde dehydrogenase domain-containing protein</fullName>
    </recommendedName>
</protein>
<dbReference type="EMBL" id="CAJOBH010259944">
    <property type="protein sequence ID" value="CAF5154066.1"/>
    <property type="molecule type" value="Genomic_DNA"/>
</dbReference>
<dbReference type="Proteomes" id="UP000681967">
    <property type="component" value="Unassembled WGS sequence"/>
</dbReference>
<dbReference type="InterPro" id="IPR015590">
    <property type="entry name" value="Aldehyde_DH_dom"/>
</dbReference>
<name>A0A8S3G3K2_9BILA</name>
<dbReference type="PROSITE" id="PS00687">
    <property type="entry name" value="ALDEHYDE_DEHYDR_GLU"/>
    <property type="match status" value="1"/>
</dbReference>
<proteinExistence type="inferred from homology"/>
<sequence>AGFPPGVVNIVPGDGPNCGYAIAIHPNINKIAFTGSVEVGKKIQEAAGKSNLKRVTLELGGKSPLIICEDADCMCHQSFSE</sequence>
<feature type="domain" description="Aldehyde dehydrogenase" evidence="3">
    <location>
        <begin position="1"/>
        <end position="73"/>
    </location>
</feature>
<evidence type="ECO:0000256" key="1">
    <source>
        <dbReference type="PROSITE-ProRule" id="PRU10007"/>
    </source>
</evidence>
<dbReference type="SUPFAM" id="SSF53720">
    <property type="entry name" value="ALDH-like"/>
    <property type="match status" value="1"/>
</dbReference>
<dbReference type="Gene3D" id="3.40.605.10">
    <property type="entry name" value="Aldehyde Dehydrogenase, Chain A, domain 1"/>
    <property type="match status" value="1"/>
</dbReference>
<reference evidence="4" key="1">
    <citation type="submission" date="2021-02" db="EMBL/GenBank/DDBJ databases">
        <authorList>
            <person name="Nowell W R."/>
        </authorList>
    </citation>
    <scope>NUCLEOTIDE SEQUENCE</scope>
</reference>
<organism evidence="4 5">
    <name type="scientific">Rotaria magnacalcarata</name>
    <dbReference type="NCBI Taxonomy" id="392030"/>
    <lineage>
        <taxon>Eukaryota</taxon>
        <taxon>Metazoa</taxon>
        <taxon>Spiralia</taxon>
        <taxon>Gnathifera</taxon>
        <taxon>Rotifera</taxon>
        <taxon>Eurotatoria</taxon>
        <taxon>Bdelloidea</taxon>
        <taxon>Philodinida</taxon>
        <taxon>Philodinidae</taxon>
        <taxon>Rotaria</taxon>
    </lineage>
</organism>
<comment type="caution">
    <text evidence="4">The sequence shown here is derived from an EMBL/GenBank/DDBJ whole genome shotgun (WGS) entry which is preliminary data.</text>
</comment>
<evidence type="ECO:0000256" key="2">
    <source>
        <dbReference type="RuleBase" id="RU003345"/>
    </source>
</evidence>
<dbReference type="InterPro" id="IPR016161">
    <property type="entry name" value="Ald_DH/histidinol_DH"/>
</dbReference>
<dbReference type="PANTHER" id="PTHR11699">
    <property type="entry name" value="ALDEHYDE DEHYDROGENASE-RELATED"/>
    <property type="match status" value="1"/>
</dbReference>
<dbReference type="InterPro" id="IPR016162">
    <property type="entry name" value="Ald_DH_N"/>
</dbReference>
<feature type="active site" evidence="1">
    <location>
        <position position="58"/>
    </location>
</feature>
<evidence type="ECO:0000313" key="5">
    <source>
        <dbReference type="Proteomes" id="UP000681967"/>
    </source>
</evidence>
<dbReference type="AlphaFoldDB" id="A0A8S3G3K2"/>
<accession>A0A8S3G3K2</accession>
<feature type="non-terminal residue" evidence="4">
    <location>
        <position position="1"/>
    </location>
</feature>
<evidence type="ECO:0000313" key="4">
    <source>
        <dbReference type="EMBL" id="CAF5154066.1"/>
    </source>
</evidence>
<dbReference type="GO" id="GO:0016491">
    <property type="term" value="F:oxidoreductase activity"/>
    <property type="evidence" value="ECO:0007669"/>
    <property type="project" value="UniProtKB-KW"/>
</dbReference>
<evidence type="ECO:0000259" key="3">
    <source>
        <dbReference type="Pfam" id="PF00171"/>
    </source>
</evidence>
<keyword evidence="2" id="KW-0560">Oxidoreductase</keyword>
<dbReference type="Pfam" id="PF00171">
    <property type="entry name" value="Aldedh"/>
    <property type="match status" value="1"/>
</dbReference>
<dbReference type="InterPro" id="IPR029510">
    <property type="entry name" value="Ald_DH_CS_GLU"/>
</dbReference>
<comment type="similarity">
    <text evidence="2">Belongs to the aldehyde dehydrogenase family.</text>
</comment>